<evidence type="ECO:0000259" key="3">
    <source>
        <dbReference type="PROSITE" id="PS51186"/>
    </source>
</evidence>
<name>A0A2T0RU07_9ACTN</name>
<reference evidence="4 5" key="1">
    <citation type="submission" date="2018-03" db="EMBL/GenBank/DDBJ databases">
        <title>Genomic Encyclopedia of Archaeal and Bacterial Type Strains, Phase II (KMG-II): from individual species to whole genera.</title>
        <authorList>
            <person name="Goeker M."/>
        </authorList>
    </citation>
    <scope>NUCLEOTIDE SEQUENCE [LARGE SCALE GENOMIC DNA]</scope>
    <source>
        <strain evidence="4 5">DSM 45348</strain>
    </source>
</reference>
<dbReference type="RefSeq" id="WP_106129174.1">
    <property type="nucleotide sequence ID" value="NZ_PVZG01000013.1"/>
</dbReference>
<dbReference type="EMBL" id="PVZG01000013">
    <property type="protein sequence ID" value="PRY24689.1"/>
    <property type="molecule type" value="Genomic_DNA"/>
</dbReference>
<dbReference type="PANTHER" id="PTHR43877">
    <property type="entry name" value="AMINOALKYLPHOSPHONATE N-ACETYLTRANSFERASE-RELATED-RELATED"/>
    <property type="match status" value="1"/>
</dbReference>
<evidence type="ECO:0000256" key="2">
    <source>
        <dbReference type="ARBA" id="ARBA00023315"/>
    </source>
</evidence>
<dbReference type="AlphaFoldDB" id="A0A2T0RU07"/>
<dbReference type="Gene3D" id="3.40.630.30">
    <property type="match status" value="1"/>
</dbReference>
<accession>A0A2T0RU07</accession>
<evidence type="ECO:0000313" key="4">
    <source>
        <dbReference type="EMBL" id="PRY24689.1"/>
    </source>
</evidence>
<dbReference type="Pfam" id="PF00583">
    <property type="entry name" value="Acetyltransf_1"/>
    <property type="match status" value="1"/>
</dbReference>
<evidence type="ECO:0000256" key="1">
    <source>
        <dbReference type="ARBA" id="ARBA00022679"/>
    </source>
</evidence>
<dbReference type="InterPro" id="IPR016181">
    <property type="entry name" value="Acyl_CoA_acyltransferase"/>
</dbReference>
<dbReference type="InterPro" id="IPR050832">
    <property type="entry name" value="Bact_Acetyltransf"/>
</dbReference>
<keyword evidence="1 4" id="KW-0808">Transferase</keyword>
<keyword evidence="2" id="KW-0012">Acyltransferase</keyword>
<dbReference type="GO" id="GO:0016747">
    <property type="term" value="F:acyltransferase activity, transferring groups other than amino-acyl groups"/>
    <property type="evidence" value="ECO:0007669"/>
    <property type="project" value="InterPro"/>
</dbReference>
<sequence length="150" mass="16673">MADLIFRAAVRDDVPVILDLYDGGRLPRPGEPEPSEAAYLAAFEAIDADPRNELIIAELDGEIVGTFQLTYIPSLSRRGVERVTIEGVHVRADRRGQGLGRRMMAWALDRARARGCGLAQLTSDKRRTDAHRFYASLGFHATHEGFKIIL</sequence>
<dbReference type="OrthoDB" id="9789603at2"/>
<evidence type="ECO:0000313" key="5">
    <source>
        <dbReference type="Proteomes" id="UP000239209"/>
    </source>
</evidence>
<organism evidence="4 5">
    <name type="scientific">Pseudosporangium ferrugineum</name>
    <dbReference type="NCBI Taxonomy" id="439699"/>
    <lineage>
        <taxon>Bacteria</taxon>
        <taxon>Bacillati</taxon>
        <taxon>Actinomycetota</taxon>
        <taxon>Actinomycetes</taxon>
        <taxon>Micromonosporales</taxon>
        <taxon>Micromonosporaceae</taxon>
        <taxon>Pseudosporangium</taxon>
    </lineage>
</organism>
<dbReference type="InterPro" id="IPR000182">
    <property type="entry name" value="GNAT_dom"/>
</dbReference>
<keyword evidence="5" id="KW-1185">Reference proteome</keyword>
<dbReference type="Proteomes" id="UP000239209">
    <property type="component" value="Unassembled WGS sequence"/>
</dbReference>
<comment type="caution">
    <text evidence="4">The sequence shown here is derived from an EMBL/GenBank/DDBJ whole genome shotgun (WGS) entry which is preliminary data.</text>
</comment>
<proteinExistence type="predicted"/>
<dbReference type="PROSITE" id="PS51186">
    <property type="entry name" value="GNAT"/>
    <property type="match status" value="1"/>
</dbReference>
<dbReference type="SUPFAM" id="SSF55729">
    <property type="entry name" value="Acyl-CoA N-acyltransferases (Nat)"/>
    <property type="match status" value="1"/>
</dbReference>
<feature type="domain" description="N-acetyltransferase" evidence="3">
    <location>
        <begin position="4"/>
        <end position="150"/>
    </location>
</feature>
<dbReference type="CDD" id="cd04301">
    <property type="entry name" value="NAT_SF"/>
    <property type="match status" value="1"/>
</dbReference>
<gene>
    <name evidence="4" type="ORF">CLV70_113127</name>
</gene>
<protein>
    <submittedName>
        <fullName evidence="4">Putative N-acetyltransferase YhbS</fullName>
    </submittedName>
</protein>